<dbReference type="InterPro" id="IPR019027">
    <property type="entry name" value="Pilus_biogenesis_CpaD-related"/>
</dbReference>
<gene>
    <name evidence="2" type="ORF">RPMA_23365</name>
</gene>
<evidence type="ECO:0000256" key="1">
    <source>
        <dbReference type="SAM" id="MobiDB-lite"/>
    </source>
</evidence>
<feature type="region of interest" description="Disordered" evidence="1">
    <location>
        <begin position="225"/>
        <end position="247"/>
    </location>
</feature>
<sequence>MTTTSKNLTRLQRNVAFVSAVLGATIALGGCKTVAQERGLAAPEDYRLRHPIVVEERLRNTEVFVGSARGGLTATQRADVIAVGQNWLREGTGVITIEVPANTPNARAAKDSNREIHALLAATGVPAQGVATRNYTPKDPALFATIRVSYPLIGATAGPCGTWPDDLGASIKNRAYFANKPYYNLGCASQRNLAAMVANPSDLVQPRPEGPVYAARRTFGLEKYRQGQTTTTSYPDADKNKISTVGQ</sequence>
<dbReference type="Pfam" id="PF09476">
    <property type="entry name" value="Pilus_CpaD"/>
    <property type="match status" value="1"/>
</dbReference>
<dbReference type="RefSeq" id="WP_211910093.1">
    <property type="nucleotide sequence ID" value="NZ_CP036498.1"/>
</dbReference>
<keyword evidence="3" id="KW-1185">Reference proteome</keyword>
<accession>A0ABX8AD21</accession>
<protein>
    <submittedName>
        <fullName evidence="2">Pilus assembly protein CpaD</fullName>
    </submittedName>
</protein>
<dbReference type="EMBL" id="CP036498">
    <property type="protein sequence ID" value="QUS41454.1"/>
    <property type="molecule type" value="Genomic_DNA"/>
</dbReference>
<organism evidence="2 3">
    <name type="scientific">Tardiphaga alba</name>
    <dbReference type="NCBI Taxonomy" id="340268"/>
    <lineage>
        <taxon>Bacteria</taxon>
        <taxon>Pseudomonadati</taxon>
        <taxon>Pseudomonadota</taxon>
        <taxon>Alphaproteobacteria</taxon>
        <taxon>Hyphomicrobiales</taxon>
        <taxon>Nitrobacteraceae</taxon>
        <taxon>Tardiphaga</taxon>
    </lineage>
</organism>
<reference evidence="2 3" key="1">
    <citation type="submission" date="2019-02" db="EMBL/GenBank/DDBJ databases">
        <title>Emended description of the genus Rhodopseudomonas and description of Rhodopseudomonas albus sp. nov., a non-phototrophic, heavy-metal-tolerant bacterium isolated from garden soil.</title>
        <authorList>
            <person name="Bao Z."/>
            <person name="Cao W.W."/>
            <person name="Sato Y."/>
            <person name="Nishizawa T."/>
            <person name="Zhao J."/>
            <person name="Guo Y."/>
            <person name="Ohta H."/>
        </authorList>
    </citation>
    <scope>NUCLEOTIDE SEQUENCE [LARGE SCALE GENOMIC DNA]</scope>
    <source>
        <strain evidence="2 3">SK50-23</strain>
    </source>
</reference>
<dbReference type="InterPro" id="IPR013361">
    <property type="entry name" value="Pilus_CpaD"/>
</dbReference>
<dbReference type="NCBIfam" id="TIGR02522">
    <property type="entry name" value="pilus_cpaD"/>
    <property type="match status" value="1"/>
</dbReference>
<proteinExistence type="predicted"/>
<dbReference type="Proteomes" id="UP000682843">
    <property type="component" value="Chromosome"/>
</dbReference>
<evidence type="ECO:0000313" key="3">
    <source>
        <dbReference type="Proteomes" id="UP000682843"/>
    </source>
</evidence>
<name>A0ABX8AD21_9BRAD</name>
<evidence type="ECO:0000313" key="2">
    <source>
        <dbReference type="EMBL" id="QUS41454.1"/>
    </source>
</evidence>
<dbReference type="PROSITE" id="PS51257">
    <property type="entry name" value="PROKAR_LIPOPROTEIN"/>
    <property type="match status" value="1"/>
</dbReference>